<feature type="region of interest" description="Disordered" evidence="11">
    <location>
        <begin position="1453"/>
        <end position="1663"/>
    </location>
</feature>
<feature type="compositionally biased region" description="Basic and acidic residues" evidence="11">
    <location>
        <begin position="63"/>
        <end position="75"/>
    </location>
</feature>
<feature type="compositionally biased region" description="Polar residues" evidence="11">
    <location>
        <begin position="1352"/>
        <end position="1362"/>
    </location>
</feature>
<dbReference type="Pfam" id="PF23445">
    <property type="entry name" value="WHD_SNRNP200"/>
    <property type="match status" value="1"/>
</dbReference>
<keyword evidence="15" id="KW-1185">Reference proteome</keyword>
<organism evidence="14 15">
    <name type="scientific">Seminavis robusta</name>
    <dbReference type="NCBI Taxonomy" id="568900"/>
    <lineage>
        <taxon>Eukaryota</taxon>
        <taxon>Sar</taxon>
        <taxon>Stramenopiles</taxon>
        <taxon>Ochrophyta</taxon>
        <taxon>Bacillariophyta</taxon>
        <taxon>Bacillariophyceae</taxon>
        <taxon>Bacillariophycidae</taxon>
        <taxon>Naviculales</taxon>
        <taxon>Naviculaceae</taxon>
        <taxon>Seminavis</taxon>
    </lineage>
</organism>
<comment type="caution">
    <text evidence="14">The sequence shown here is derived from an EMBL/GenBank/DDBJ whole genome shotgun (WGS) entry which is preliminary data.</text>
</comment>
<feature type="compositionally biased region" description="Polar residues" evidence="11">
    <location>
        <begin position="1846"/>
        <end position="1865"/>
    </location>
</feature>
<evidence type="ECO:0000259" key="13">
    <source>
        <dbReference type="PROSITE" id="PS51194"/>
    </source>
</evidence>
<reference evidence="14" key="1">
    <citation type="submission" date="2020-06" db="EMBL/GenBank/DDBJ databases">
        <authorList>
            <consortium name="Plant Systems Biology data submission"/>
        </authorList>
    </citation>
    <scope>NUCLEOTIDE SEQUENCE</scope>
    <source>
        <strain evidence="14">D6</strain>
    </source>
</reference>
<feature type="region of interest" description="Disordered" evidence="11">
    <location>
        <begin position="1"/>
        <end position="422"/>
    </location>
</feature>
<evidence type="ECO:0000256" key="8">
    <source>
        <dbReference type="ARBA" id="ARBA00034617"/>
    </source>
</evidence>
<evidence type="ECO:0000313" key="14">
    <source>
        <dbReference type="EMBL" id="CAB9503061.1"/>
    </source>
</evidence>
<evidence type="ECO:0000256" key="11">
    <source>
        <dbReference type="SAM" id="MobiDB-lite"/>
    </source>
</evidence>
<evidence type="ECO:0000256" key="6">
    <source>
        <dbReference type="ARBA" id="ARBA00023235"/>
    </source>
</evidence>
<evidence type="ECO:0000259" key="12">
    <source>
        <dbReference type="PROSITE" id="PS51192"/>
    </source>
</evidence>
<keyword evidence="7" id="KW-0469">Meiosis</keyword>
<dbReference type="Gene3D" id="1.10.3380.10">
    <property type="entry name" value="Sec63 N-terminal domain-like domain"/>
    <property type="match status" value="1"/>
</dbReference>
<dbReference type="SUPFAM" id="SSF52540">
    <property type="entry name" value="P-loop containing nucleoside triphosphate hydrolases"/>
    <property type="match status" value="1"/>
</dbReference>
<dbReference type="CDD" id="cd18795">
    <property type="entry name" value="SF2_C_Ski2"/>
    <property type="match status" value="1"/>
</dbReference>
<feature type="compositionally biased region" description="Polar residues" evidence="11">
    <location>
        <begin position="1914"/>
        <end position="1923"/>
    </location>
</feature>
<dbReference type="SUPFAM" id="SSF158702">
    <property type="entry name" value="Sec63 N-terminal domain-like"/>
    <property type="match status" value="1"/>
</dbReference>
<dbReference type="Pfam" id="PF02889">
    <property type="entry name" value="Sec63"/>
    <property type="match status" value="1"/>
</dbReference>
<dbReference type="InterPro" id="IPR057842">
    <property type="entry name" value="WH_MER3"/>
</dbReference>
<proteinExistence type="inferred from homology"/>
<evidence type="ECO:0000256" key="4">
    <source>
        <dbReference type="ARBA" id="ARBA00022806"/>
    </source>
</evidence>
<feature type="domain" description="Helicase C-terminal" evidence="13">
    <location>
        <begin position="755"/>
        <end position="952"/>
    </location>
</feature>
<keyword evidence="6" id="KW-0413">Isomerase</keyword>
<feature type="compositionally biased region" description="Low complexity" evidence="11">
    <location>
        <begin position="164"/>
        <end position="201"/>
    </location>
</feature>
<gene>
    <name evidence="14" type="ORF">SEMRO_155_G070300.1</name>
</gene>
<dbReference type="InterPro" id="IPR011545">
    <property type="entry name" value="DEAD/DEAH_box_helicase_dom"/>
</dbReference>
<dbReference type="GO" id="GO:0016787">
    <property type="term" value="F:hydrolase activity"/>
    <property type="evidence" value="ECO:0007669"/>
    <property type="project" value="UniProtKB-KW"/>
</dbReference>
<dbReference type="PANTHER" id="PTHR47835:SF3">
    <property type="entry name" value="HELICASE FOR MEIOSIS 1"/>
    <property type="match status" value="1"/>
</dbReference>
<feature type="compositionally biased region" description="Low complexity" evidence="11">
    <location>
        <begin position="1902"/>
        <end position="1913"/>
    </location>
</feature>
<protein>
    <recommendedName>
        <fullName evidence="9">DNA 3'-5' helicase</fullName>
        <ecNumber evidence="9">5.6.2.4</ecNumber>
    </recommendedName>
</protein>
<evidence type="ECO:0000256" key="2">
    <source>
        <dbReference type="ARBA" id="ARBA00022741"/>
    </source>
</evidence>
<dbReference type="PANTHER" id="PTHR47835">
    <property type="entry name" value="HFM1, ATP DEPENDENT DNA HELICASE HOMOLOG"/>
    <property type="match status" value="1"/>
</dbReference>
<feature type="compositionally biased region" description="Polar residues" evidence="11">
    <location>
        <begin position="1415"/>
        <end position="1429"/>
    </location>
</feature>
<evidence type="ECO:0000256" key="1">
    <source>
        <dbReference type="ARBA" id="ARBA00010140"/>
    </source>
</evidence>
<dbReference type="GO" id="GO:0051321">
    <property type="term" value="P:meiotic cell cycle"/>
    <property type="evidence" value="ECO:0007669"/>
    <property type="project" value="UniProtKB-KW"/>
</dbReference>
<feature type="domain" description="Helicase ATP-binding" evidence="12">
    <location>
        <begin position="500"/>
        <end position="719"/>
    </location>
</feature>
<accession>A0A9N8DJ14</accession>
<dbReference type="InterPro" id="IPR027417">
    <property type="entry name" value="P-loop_NTPase"/>
</dbReference>
<dbReference type="OrthoDB" id="47123at2759"/>
<dbReference type="SMART" id="SM00490">
    <property type="entry name" value="HELICc"/>
    <property type="match status" value="1"/>
</dbReference>
<evidence type="ECO:0000256" key="5">
    <source>
        <dbReference type="ARBA" id="ARBA00022840"/>
    </source>
</evidence>
<feature type="compositionally biased region" description="Basic and acidic residues" evidence="11">
    <location>
        <begin position="30"/>
        <end position="47"/>
    </location>
</feature>
<dbReference type="EMBL" id="CAICTM010000154">
    <property type="protein sequence ID" value="CAB9503061.1"/>
    <property type="molecule type" value="Genomic_DNA"/>
</dbReference>
<feature type="compositionally biased region" description="Low complexity" evidence="11">
    <location>
        <begin position="1363"/>
        <end position="1374"/>
    </location>
</feature>
<dbReference type="Gene3D" id="3.40.50.300">
    <property type="entry name" value="P-loop containing nucleotide triphosphate hydrolases"/>
    <property type="match status" value="2"/>
</dbReference>
<dbReference type="Proteomes" id="UP001153069">
    <property type="component" value="Unassembled WGS sequence"/>
</dbReference>
<dbReference type="Pfam" id="PF00271">
    <property type="entry name" value="Helicase_C"/>
    <property type="match status" value="1"/>
</dbReference>
<feature type="compositionally biased region" description="Basic and acidic residues" evidence="11">
    <location>
        <begin position="370"/>
        <end position="381"/>
    </location>
</feature>
<feature type="compositionally biased region" description="Polar residues" evidence="11">
    <location>
        <begin position="1880"/>
        <end position="1894"/>
    </location>
</feature>
<dbReference type="SMART" id="SM00487">
    <property type="entry name" value="DEXDc"/>
    <property type="match status" value="1"/>
</dbReference>
<feature type="compositionally biased region" description="Polar residues" evidence="11">
    <location>
        <begin position="1498"/>
        <end position="1524"/>
    </location>
</feature>
<keyword evidence="3" id="KW-0378">Hydrolase</keyword>
<sequence length="1989" mass="217897">MAKQPNDDDDDSSISSSSSSSSDDDSTEEQLQRMEEKLRRGGQKDEESNAPSDLDSIGSEAYKAIDDLIERHSKDPTSLVNEQDSVKNKMPVVEVKVENSSIGDSDDTSLAESEDHERRSSTSTAKKSASLFSRNGHGDSVESPSPSPPQPKAPHYLGGRQIGTSATAPRDSTSTSSASSSDSSASPFLGSTPTGTGRSTGNQTYPKHGTIGLAKGDKSATAARPTTIKTRVNPYKKTTSTPKAAGTASVRTPPNASNAATATPDSEILLTPYTPSPRASPSTKRRLQATEKESSASKKPTNGAETTAQNVIDLVDATEDDADNLTTGSKAQANDGDFPMMFDVNGSDDDDTDDDDVQPVAAKTNHGAAKKADSRFFRKGDAGSNTGIGGSSSNTKSNKDVDKTTRKDDSPERSGFDDGNGILDFASMNDAKIREIDPSLYVPTTHESSPDPIVHSFNVHNRPMNTRKRTPVEQVFPPHIAKFWKCKFHAFNHLQSEVVNVLANSNDQVLVSSPTGSGKSTIFEIAMARLIYIDLLNQPKVAHRPSFLSRHRKMVYVAPSKALCEERYNDWNTRLSALGIGISVAMITGDDKEPGDSYRNLAESQLIVTTPEKFDSMTRRWTENFYLFATIKLFMVDEVHMVGDPSRGWCLEAIVCRMKTIQRAARNVAVTHEELLMSSYPHTTPEAIASSFRFVAVSATLPNIQDCASLLSASECYTFDASYRPVPLTMHIVNLGTIGKNEFQFWNTVHHRVPGLIQKYSNKKPTIVFCHSKKDTEKLASFLAQAKGVGFSHGTVKAKVASQTRNTQLQRCLLEGVAFHHAGLEAGDRKVVEKGFAEGDIRVLCATSTLAQGVNLPVHLVIIKGTTAWRGSGCGYQDIDAASILQMVGRAGRPGFDTSGTAVIMTDNKSKARIERLSGGLGPAESQLERKLIEVINAEISQQVICSPSTALNWLRGTLYYARARKNPSLFGLHDTSIQSFDAFLLEKCEEKLRKLHLLRFICWNQQQNITPLPACHIMASGLVGFEASEIMAGIPFDSSLRQILLSICGIEDLQRPLRRNEKAKLNEAHKNIRFKLEGQPSKVRVQTAEQKAFVMLQAHIGQHRFDDYSLFQETEAMVQYSSRMLSALEEYSAKGSRNGHVAAQSLKLRRSLFWSLWRESDGALKQIKNAPMVALRMHGIVTFDDVEKSTASELEKASNRPPPFGSTLRAEVARAMQQRLKVSARVVYGADGESAGHIECKLEGQPGSATASEHTSSEDCALTYTLIAYTDRPGGCLIFLENVFKPDVLLLRCPSSFGLVVIQLIASMVGFDEKVEVRGNNSINPCSYTTHKSKGIAPVFDRQPKAKRQSTIRNLMSSTGNKSQQSKSKPSASSRKDPSIDLGTDAKRRRLMDNADHSYSTQRTSSHLAIGPQRQPSPQAEETPQLVNPNPARANMSGQTIETANVNGWAHQPMQPKARSDSHPGAPPNESPTISPPMDQTSQIFSRHPGAPPGATTRISPPMGQTSQHFSRQARTPNVSSMPASAASMHRPGMNATAQRRSVQDRPSRRLTQSPFPNGPSMTAHPPNGPSQATPLYPQANTRSPASQTRRGGTQARRVSQASSAGIRPSQSPHASQSISSRQSNSWRKEKRQQVNSQERAFTKKNLNPFKIFSHDPNDAEGFLDNLNNNNENRENSLIPQQEREVMRRESALQRPNGLIPQRFTSEPRRRRQGRKFQENISEQELLARKNEETNAFFSDTARRSMPSRRVSPIPPPRLHQQNLMAPPSRTPGNLSVVTTDHDQQHQPAWSGPQEVVAGRQHGHANANSWQQQQDQFLSYDGFGGVGIGGDPFDGDGPWDETAQWDPNETNENWETFGGQSAQVAQPGMGPFNRYQPMVQDSQYGPGPNSRQPNPLRHQHQFQSQLQPQHSQGTANSFNNPGFFSGPALGGASRPLENRGFMPPAATMHGQQPLRDHSMQQQQTQQPGYIGGPEGGAANDDGFEDAFF</sequence>
<keyword evidence="2" id="KW-0547">Nucleotide-binding</keyword>
<dbReference type="InterPro" id="IPR052247">
    <property type="entry name" value="Meiotic_Crossover_Helicase"/>
</dbReference>
<feature type="compositionally biased region" description="Basic and acidic residues" evidence="11">
    <location>
        <begin position="397"/>
        <end position="416"/>
    </location>
</feature>
<comment type="similarity">
    <text evidence="1">Belongs to the helicase family. SKI2 subfamily.</text>
</comment>
<dbReference type="PROSITE" id="PS51192">
    <property type="entry name" value="HELICASE_ATP_BIND_1"/>
    <property type="match status" value="1"/>
</dbReference>
<dbReference type="GO" id="GO:0003676">
    <property type="term" value="F:nucleic acid binding"/>
    <property type="evidence" value="ECO:0007669"/>
    <property type="project" value="InterPro"/>
</dbReference>
<comment type="catalytic activity">
    <reaction evidence="10">
        <text>ATP + H2O = ADP + phosphate + H(+)</text>
        <dbReference type="Rhea" id="RHEA:13065"/>
        <dbReference type="ChEBI" id="CHEBI:15377"/>
        <dbReference type="ChEBI" id="CHEBI:15378"/>
        <dbReference type="ChEBI" id="CHEBI:30616"/>
        <dbReference type="ChEBI" id="CHEBI:43474"/>
        <dbReference type="ChEBI" id="CHEBI:456216"/>
        <dbReference type="EC" id="5.6.2.4"/>
    </reaction>
</comment>
<dbReference type="InterPro" id="IPR001650">
    <property type="entry name" value="Helicase_C-like"/>
</dbReference>
<feature type="region of interest" description="Disordered" evidence="11">
    <location>
        <begin position="1821"/>
        <end position="1989"/>
    </location>
</feature>
<dbReference type="EC" id="5.6.2.4" evidence="9"/>
<feature type="compositionally biased region" description="Polar residues" evidence="11">
    <location>
        <begin position="1398"/>
        <end position="1408"/>
    </location>
</feature>
<keyword evidence="4 14" id="KW-0347">Helicase</keyword>
<dbReference type="PROSITE" id="PS51194">
    <property type="entry name" value="HELICASE_CTER"/>
    <property type="match status" value="1"/>
</dbReference>
<feature type="compositionally biased region" description="Gly residues" evidence="11">
    <location>
        <begin position="1823"/>
        <end position="1833"/>
    </location>
</feature>
<dbReference type="Pfam" id="PF00270">
    <property type="entry name" value="DEAD"/>
    <property type="match status" value="1"/>
</dbReference>
<dbReference type="InterPro" id="IPR014001">
    <property type="entry name" value="Helicase_ATP-bd"/>
</dbReference>
<keyword evidence="5" id="KW-0067">ATP-binding</keyword>
<evidence type="ECO:0000256" key="10">
    <source>
        <dbReference type="ARBA" id="ARBA00048988"/>
    </source>
</evidence>
<dbReference type="GO" id="GO:0043138">
    <property type="term" value="F:3'-5' DNA helicase activity"/>
    <property type="evidence" value="ECO:0007669"/>
    <property type="project" value="UniProtKB-EC"/>
</dbReference>
<feature type="region of interest" description="Disordered" evidence="11">
    <location>
        <begin position="1743"/>
        <end position="1792"/>
    </location>
</feature>
<feature type="compositionally biased region" description="Polar residues" evidence="11">
    <location>
        <begin position="1571"/>
        <end position="1605"/>
    </location>
</feature>
<evidence type="ECO:0000313" key="15">
    <source>
        <dbReference type="Proteomes" id="UP001153069"/>
    </source>
</evidence>
<feature type="compositionally biased region" description="Acidic residues" evidence="11">
    <location>
        <begin position="346"/>
        <end position="357"/>
    </location>
</feature>
<evidence type="ECO:0000256" key="7">
    <source>
        <dbReference type="ARBA" id="ARBA00023254"/>
    </source>
</evidence>
<evidence type="ECO:0000256" key="9">
    <source>
        <dbReference type="ARBA" id="ARBA00034808"/>
    </source>
</evidence>
<dbReference type="Gene3D" id="1.10.10.10">
    <property type="entry name" value="Winged helix-like DNA-binding domain superfamily/Winged helix DNA-binding domain"/>
    <property type="match status" value="1"/>
</dbReference>
<feature type="compositionally biased region" description="Low complexity" evidence="11">
    <location>
        <begin position="1611"/>
        <end position="1627"/>
    </location>
</feature>
<feature type="compositionally biased region" description="Low complexity" evidence="11">
    <location>
        <begin position="121"/>
        <end position="130"/>
    </location>
</feature>
<feature type="compositionally biased region" description="Polar residues" evidence="11">
    <location>
        <begin position="297"/>
        <end position="310"/>
    </location>
</feature>
<dbReference type="InterPro" id="IPR036388">
    <property type="entry name" value="WH-like_DNA-bd_sf"/>
</dbReference>
<feature type="compositionally biased region" description="Low complexity" evidence="11">
    <location>
        <begin position="252"/>
        <end position="264"/>
    </location>
</feature>
<comment type="catalytic activity">
    <reaction evidence="8">
        <text>Couples ATP hydrolysis with the unwinding of duplex DNA by translocating in the 3'-5' direction.</text>
        <dbReference type="EC" id="5.6.2.4"/>
    </reaction>
</comment>
<dbReference type="GO" id="GO:0005524">
    <property type="term" value="F:ATP binding"/>
    <property type="evidence" value="ECO:0007669"/>
    <property type="project" value="UniProtKB-KW"/>
</dbReference>
<name>A0A9N8DJ14_9STRA</name>
<evidence type="ECO:0000256" key="3">
    <source>
        <dbReference type="ARBA" id="ARBA00022801"/>
    </source>
</evidence>
<dbReference type="InterPro" id="IPR004179">
    <property type="entry name" value="Sec63-dom"/>
</dbReference>
<dbReference type="SMART" id="SM00973">
    <property type="entry name" value="Sec63"/>
    <property type="match status" value="1"/>
</dbReference>
<feature type="region of interest" description="Disordered" evidence="11">
    <location>
        <begin position="1335"/>
        <end position="1436"/>
    </location>
</feature>